<keyword evidence="2" id="KW-1185">Reference proteome</keyword>
<evidence type="ECO:0000313" key="1">
    <source>
        <dbReference type="EMBL" id="QEP29807.1"/>
    </source>
</evidence>
<name>A0A5C2H183_9CAUD</name>
<gene>
    <name evidence="1" type="ORF">Smphiort11_009</name>
</gene>
<proteinExistence type="predicted"/>
<reference evidence="2" key="1">
    <citation type="submission" date="2019-07" db="EMBL/GenBank/DDBJ databases">
        <authorList>
            <person name="Cubo M.T."/>
            <person name="Espuny M.D.R."/>
            <person name="Balsanelli E."/>
        </authorList>
    </citation>
    <scope>NUCLEOTIDE SEQUENCE [LARGE SCALE GENOMIC DNA]</scope>
</reference>
<accession>A0A5C2H183</accession>
<dbReference type="EMBL" id="MN228696">
    <property type="protein sequence ID" value="QEP29807.1"/>
    <property type="molecule type" value="Genomic_DNA"/>
</dbReference>
<dbReference type="Proteomes" id="UP000322838">
    <property type="component" value="Segment"/>
</dbReference>
<sequence>MKAILLIIIVGGSHRVEAIEIPLSSYEHCMSIAEQTGKTIAEELSHYVYSVATECIDQGE</sequence>
<evidence type="ECO:0000313" key="2">
    <source>
        <dbReference type="Proteomes" id="UP000322838"/>
    </source>
</evidence>
<organism evidence="1 2">
    <name type="scientific">Sinorhizobium phage ort11</name>
    <dbReference type="NCBI Taxonomy" id="2599764"/>
    <lineage>
        <taxon>Viruses</taxon>
        <taxon>Duplodnaviria</taxon>
        <taxon>Heunggongvirae</taxon>
        <taxon>Uroviricota</taxon>
        <taxon>Caudoviricetes</taxon>
        <taxon>Schitoviridae</taxon>
        <taxon>Huelvavirus</taxon>
        <taxon>Huelvavirus ort11</taxon>
    </lineage>
</organism>
<protein>
    <submittedName>
        <fullName evidence="1">Uncharacterized protein</fullName>
    </submittedName>
</protein>